<organism evidence="3">
    <name type="scientific">Cyprideis torosa</name>
    <dbReference type="NCBI Taxonomy" id="163714"/>
    <lineage>
        <taxon>Eukaryota</taxon>
        <taxon>Metazoa</taxon>
        <taxon>Ecdysozoa</taxon>
        <taxon>Arthropoda</taxon>
        <taxon>Crustacea</taxon>
        <taxon>Oligostraca</taxon>
        <taxon>Ostracoda</taxon>
        <taxon>Podocopa</taxon>
        <taxon>Podocopida</taxon>
        <taxon>Cytherocopina</taxon>
        <taxon>Cytheroidea</taxon>
        <taxon>Cytherideidae</taxon>
        <taxon>Cyprideis</taxon>
    </lineage>
</organism>
<dbReference type="GO" id="GO:0005198">
    <property type="term" value="F:structural molecule activity"/>
    <property type="evidence" value="ECO:0007669"/>
    <property type="project" value="InterPro"/>
</dbReference>
<dbReference type="PANTHER" id="PTHR42792">
    <property type="entry name" value="FLAGELLIN"/>
    <property type="match status" value="1"/>
</dbReference>
<dbReference type="EMBL" id="OB677372">
    <property type="protein sequence ID" value="CAD7236223.1"/>
    <property type="molecule type" value="Genomic_DNA"/>
</dbReference>
<gene>
    <name evidence="3" type="ORF">CTOB1V02_LOCUS14038</name>
</gene>
<dbReference type="Gene3D" id="6.10.280.190">
    <property type="match status" value="1"/>
</dbReference>
<dbReference type="PANTHER" id="PTHR42792:SF2">
    <property type="entry name" value="FLAGELLIN"/>
    <property type="match status" value="1"/>
</dbReference>
<dbReference type="Gene3D" id="6.10.10.10">
    <property type="entry name" value="Flagellar export chaperone, C-terminal domain"/>
    <property type="match status" value="1"/>
</dbReference>
<protein>
    <submittedName>
        <fullName evidence="3">Uncharacterized protein</fullName>
    </submittedName>
</protein>
<evidence type="ECO:0000313" key="3">
    <source>
        <dbReference type="EMBL" id="CAD7236223.1"/>
    </source>
</evidence>
<proteinExistence type="predicted"/>
<dbReference type="InterPro" id="IPR001029">
    <property type="entry name" value="Flagellin_N"/>
</dbReference>
<evidence type="ECO:0000259" key="2">
    <source>
        <dbReference type="Pfam" id="PF00700"/>
    </source>
</evidence>
<dbReference type="PRINTS" id="PR00207">
    <property type="entry name" value="FLAGELLIN"/>
</dbReference>
<name>A0A7R8WWJ9_9CRUS</name>
<evidence type="ECO:0000259" key="1">
    <source>
        <dbReference type="Pfam" id="PF00669"/>
    </source>
</evidence>
<dbReference type="SUPFAM" id="SSF64518">
    <property type="entry name" value="Phase 1 flagellin"/>
    <property type="match status" value="1"/>
</dbReference>
<dbReference type="OrthoDB" id="8300257at2759"/>
<reference evidence="3" key="1">
    <citation type="submission" date="2020-11" db="EMBL/GenBank/DDBJ databases">
        <authorList>
            <person name="Tran Van P."/>
        </authorList>
    </citation>
    <scope>NUCLEOTIDE SEQUENCE</scope>
</reference>
<dbReference type="Pfam" id="PF00669">
    <property type="entry name" value="Flagellin_N"/>
    <property type="match status" value="1"/>
</dbReference>
<dbReference type="InterPro" id="IPR001492">
    <property type="entry name" value="Flagellin"/>
</dbReference>
<dbReference type="InterPro" id="IPR042187">
    <property type="entry name" value="Flagellin_C_sub2"/>
</dbReference>
<accession>A0A7R8WWJ9</accession>
<dbReference type="AlphaFoldDB" id="A0A7R8WWJ9"/>
<dbReference type="Pfam" id="PF00700">
    <property type="entry name" value="Flagellin_C"/>
    <property type="match status" value="1"/>
</dbReference>
<feature type="domain" description="Flagellin C-terminal" evidence="2">
    <location>
        <begin position="219"/>
        <end position="303"/>
    </location>
</feature>
<dbReference type="Gene3D" id="1.20.1330.10">
    <property type="entry name" value="f41 fragment of flagellin, N-terminal domain"/>
    <property type="match status" value="1"/>
</dbReference>
<sequence>MASVINTNVMSLNAQRHLASTQSDMATTIQRLSSGLRINSAKDDAAGLAVAEGMTSQIRGLAVATRNANDGISLAQTAEGALGQVTDSLQRMRELAVQSANEALGDKERMHLQKEMDQLTAEVVRIVDTTEFNGQSLLDAAGGATTDLNIQVGPNGTDQIAIKLDGMKNATGLLNTGANGLNVYYAAKNLAAAASGLGTPVPTVSLDITTAGGATTAIANLDSDLNVTVAARATLGAVQNRFESVISNLTNYSENLQAARSRIMDTDFAAETAAMTRNQILSQAGTSMVAQANQVPQGVLSLLG</sequence>
<feature type="domain" description="Flagellin N-terminal" evidence="1">
    <location>
        <begin position="5"/>
        <end position="140"/>
    </location>
</feature>
<dbReference type="InterPro" id="IPR046358">
    <property type="entry name" value="Flagellin_C"/>
</dbReference>